<comment type="caution">
    <text evidence="1">The sequence shown here is derived from an EMBL/GenBank/DDBJ whole genome shotgun (WGS) entry which is preliminary data.</text>
</comment>
<accession>A0A0R2MSZ0</accession>
<reference evidence="1 2" key="1">
    <citation type="journal article" date="2015" name="Genome Announc.">
        <title>Expanding the biotechnology potential of lactobacilli through comparative genomics of 213 strains and associated genera.</title>
        <authorList>
            <person name="Sun Z."/>
            <person name="Harris H.M."/>
            <person name="McCann A."/>
            <person name="Guo C."/>
            <person name="Argimon S."/>
            <person name="Zhang W."/>
            <person name="Yang X."/>
            <person name="Jeffery I.B."/>
            <person name="Cooney J.C."/>
            <person name="Kagawa T.F."/>
            <person name="Liu W."/>
            <person name="Song Y."/>
            <person name="Salvetti E."/>
            <person name="Wrobel A."/>
            <person name="Rasinkangas P."/>
            <person name="Parkhill J."/>
            <person name="Rea M.C."/>
            <person name="O'Sullivan O."/>
            <person name="Ritari J."/>
            <person name="Douillard F.P."/>
            <person name="Paul Ross R."/>
            <person name="Yang R."/>
            <person name="Briner A.E."/>
            <person name="Felis G.E."/>
            <person name="de Vos W.M."/>
            <person name="Barrangou R."/>
            <person name="Klaenhammer T.R."/>
            <person name="Caufield P.W."/>
            <person name="Cui Y."/>
            <person name="Zhang H."/>
            <person name="O'Toole P.W."/>
        </authorList>
    </citation>
    <scope>NUCLEOTIDE SEQUENCE [LARGE SCALE GENOMIC DNA]</scope>
    <source>
        <strain evidence="1 2">LMG 26013</strain>
    </source>
</reference>
<dbReference type="Proteomes" id="UP000051783">
    <property type="component" value="Unassembled WGS sequence"/>
</dbReference>
<protein>
    <submittedName>
        <fullName evidence="1">Uncharacterized protein</fullName>
    </submittedName>
</protein>
<organism evidence="1 2">
    <name type="scientific">Lactiplantibacillus xiangfangensis</name>
    <dbReference type="NCBI Taxonomy" id="942150"/>
    <lineage>
        <taxon>Bacteria</taxon>
        <taxon>Bacillati</taxon>
        <taxon>Bacillota</taxon>
        <taxon>Bacilli</taxon>
        <taxon>Lactobacillales</taxon>
        <taxon>Lactobacillaceae</taxon>
        <taxon>Lactiplantibacillus</taxon>
    </lineage>
</organism>
<dbReference type="PATRIC" id="fig|942150.3.peg.2065"/>
<evidence type="ECO:0000313" key="2">
    <source>
        <dbReference type="Proteomes" id="UP000051783"/>
    </source>
</evidence>
<sequence length="72" mass="8137">MKKTKDLDELAFEAGSLVTSIDALDDFVYDYFVNKNIEHSETLSGLITVIKQYAEDHYTDIDELNTFGGAEK</sequence>
<dbReference type="EMBL" id="JQCL01000035">
    <property type="protein sequence ID" value="KRO13850.1"/>
    <property type="molecule type" value="Genomic_DNA"/>
</dbReference>
<gene>
    <name evidence="1" type="ORF">IV64_GL001988</name>
</gene>
<keyword evidence="2" id="KW-1185">Reference proteome</keyword>
<dbReference type="RefSeq" id="WP_057705757.1">
    <property type="nucleotide sequence ID" value="NZ_JQCL01000035.1"/>
</dbReference>
<dbReference type="AlphaFoldDB" id="A0A0R2MSZ0"/>
<proteinExistence type="predicted"/>
<dbReference type="OrthoDB" id="2301559at2"/>
<evidence type="ECO:0000313" key="1">
    <source>
        <dbReference type="EMBL" id="KRO13850.1"/>
    </source>
</evidence>
<dbReference type="STRING" id="942150.IV64_GL001988"/>
<name>A0A0R2MSZ0_9LACO</name>